<organism evidence="6 7">
    <name type="scientific">Piscinibacterium candidicorallinum</name>
    <dbReference type="NCBI Taxonomy" id="1793872"/>
    <lineage>
        <taxon>Bacteria</taxon>
        <taxon>Pseudomonadati</taxon>
        <taxon>Pseudomonadota</taxon>
        <taxon>Betaproteobacteria</taxon>
        <taxon>Burkholderiales</taxon>
        <taxon>Piscinibacterium</taxon>
    </lineage>
</organism>
<gene>
    <name evidence="6" type="ORF">ACFOEN_16175</name>
</gene>
<dbReference type="PANTHER" id="PTHR45436">
    <property type="entry name" value="SENSOR HISTIDINE KINASE YKOH"/>
    <property type="match status" value="1"/>
</dbReference>
<dbReference type="GO" id="GO:0016301">
    <property type="term" value="F:kinase activity"/>
    <property type="evidence" value="ECO:0007669"/>
    <property type="project" value="UniProtKB-KW"/>
</dbReference>
<proteinExistence type="predicted"/>
<evidence type="ECO:0000256" key="3">
    <source>
        <dbReference type="ARBA" id="ARBA00022553"/>
    </source>
</evidence>
<comment type="caution">
    <text evidence="6">The sequence shown here is derived from an EMBL/GenBank/DDBJ whole genome shotgun (WGS) entry which is preliminary data.</text>
</comment>
<dbReference type="InterPro" id="IPR036890">
    <property type="entry name" value="HATPase_C_sf"/>
</dbReference>
<keyword evidence="3" id="KW-0597">Phosphoprotein</keyword>
<dbReference type="EC" id="2.7.13.3" evidence="2"/>
<sequence length="371" mass="40442">MKTLTTLFEHLDCGLIWADAEFTIRYVNARAAEQTGLTVGEKVPMGPVRRAMDSAMRGHSALPVKLPSASGDGQTLTITTMPGLGKQDAIALIRGDQPSSALTAGGGLDALLTVIRADLLEPWNKLTLESQLARRTPGAGETILGLVNQIEEVGSTLQKLLDLAGVWSSSALVANDRVDMWDMVRTVWQAVEPLAASRNLKVRFARFPAEAELAAVYGSEPWLRRVLIECLESEIRSIPRGATIDIEYHQMGARGLIVFRDSGLFAPPRKQATAMDLLVRPVRVDAEGEKQLSARDLIGLRLCKYIVEQHGGQLREEHDGVQRNFLIDLPTGAPAQTSTPELDLLQAQQYAKDLAALVARRKQRQQAATAA</sequence>
<reference evidence="7" key="1">
    <citation type="journal article" date="2019" name="Int. J. Syst. Evol. Microbiol.">
        <title>The Global Catalogue of Microorganisms (GCM) 10K type strain sequencing project: providing services to taxonomists for standard genome sequencing and annotation.</title>
        <authorList>
            <consortium name="The Broad Institute Genomics Platform"/>
            <consortium name="The Broad Institute Genome Sequencing Center for Infectious Disease"/>
            <person name="Wu L."/>
            <person name="Ma J."/>
        </authorList>
    </citation>
    <scope>NUCLEOTIDE SEQUENCE [LARGE SCALE GENOMIC DNA]</scope>
    <source>
        <strain evidence="7">KCTC 52168</strain>
    </source>
</reference>
<comment type="catalytic activity">
    <reaction evidence="1">
        <text>ATP + protein L-histidine = ADP + protein N-phospho-L-histidine.</text>
        <dbReference type="EC" id="2.7.13.3"/>
    </reaction>
</comment>
<dbReference type="SUPFAM" id="SSF55874">
    <property type="entry name" value="ATPase domain of HSP90 chaperone/DNA topoisomerase II/histidine kinase"/>
    <property type="match status" value="1"/>
</dbReference>
<dbReference type="EMBL" id="JBHRTI010000010">
    <property type="protein sequence ID" value="MFC3149160.1"/>
    <property type="molecule type" value="Genomic_DNA"/>
</dbReference>
<dbReference type="InterPro" id="IPR035965">
    <property type="entry name" value="PAS-like_dom_sf"/>
</dbReference>
<dbReference type="Proteomes" id="UP001595556">
    <property type="component" value="Unassembled WGS sequence"/>
</dbReference>
<protein>
    <recommendedName>
        <fullName evidence="2">histidine kinase</fullName>
        <ecNumber evidence="2">2.7.13.3</ecNumber>
    </recommendedName>
</protein>
<dbReference type="SUPFAM" id="SSF55785">
    <property type="entry name" value="PYP-like sensor domain (PAS domain)"/>
    <property type="match status" value="1"/>
</dbReference>
<dbReference type="RefSeq" id="WP_377305709.1">
    <property type="nucleotide sequence ID" value="NZ_CP180191.1"/>
</dbReference>
<evidence type="ECO:0000256" key="2">
    <source>
        <dbReference type="ARBA" id="ARBA00012438"/>
    </source>
</evidence>
<evidence type="ECO:0000256" key="4">
    <source>
        <dbReference type="ARBA" id="ARBA00022679"/>
    </source>
</evidence>
<dbReference type="InterPro" id="IPR050428">
    <property type="entry name" value="TCS_sensor_his_kinase"/>
</dbReference>
<dbReference type="Gene3D" id="3.30.565.10">
    <property type="entry name" value="Histidine kinase-like ATPase, C-terminal domain"/>
    <property type="match status" value="1"/>
</dbReference>
<evidence type="ECO:0000313" key="6">
    <source>
        <dbReference type="EMBL" id="MFC3149160.1"/>
    </source>
</evidence>
<keyword evidence="7" id="KW-1185">Reference proteome</keyword>
<evidence type="ECO:0000256" key="5">
    <source>
        <dbReference type="ARBA" id="ARBA00022777"/>
    </source>
</evidence>
<keyword evidence="5 6" id="KW-0418">Kinase</keyword>
<keyword evidence="4" id="KW-0808">Transferase</keyword>
<dbReference type="PANTHER" id="PTHR45436:SF5">
    <property type="entry name" value="SENSOR HISTIDINE KINASE TRCS"/>
    <property type="match status" value="1"/>
</dbReference>
<accession>A0ABV7H5Z4</accession>
<evidence type="ECO:0000313" key="7">
    <source>
        <dbReference type="Proteomes" id="UP001595556"/>
    </source>
</evidence>
<evidence type="ECO:0000256" key="1">
    <source>
        <dbReference type="ARBA" id="ARBA00000085"/>
    </source>
</evidence>
<name>A0ABV7H5Z4_9BURK</name>